<dbReference type="Gene3D" id="3.40.1580.10">
    <property type="entry name" value="SMI1/KNR4-like"/>
    <property type="match status" value="1"/>
</dbReference>
<dbReference type="EMBL" id="RSCL01000004">
    <property type="protein sequence ID" value="RUT07617.1"/>
    <property type="molecule type" value="Genomic_DNA"/>
</dbReference>
<reference evidence="2" key="2">
    <citation type="journal article" date="2019" name="Genome Biol. Evol.">
        <title>Day and night: Metabolic profiles and evolutionary relationships of six axenic non-marine cyanobacteria.</title>
        <authorList>
            <person name="Will S.E."/>
            <person name="Henke P."/>
            <person name="Boedeker C."/>
            <person name="Huang S."/>
            <person name="Brinkmann H."/>
            <person name="Rohde M."/>
            <person name="Jarek M."/>
            <person name="Friedl T."/>
            <person name="Seufert S."/>
            <person name="Schumacher M."/>
            <person name="Overmann J."/>
            <person name="Neumann-Schaal M."/>
            <person name="Petersen J."/>
        </authorList>
    </citation>
    <scope>NUCLEOTIDE SEQUENCE [LARGE SCALE GENOMIC DNA]</scope>
    <source>
        <strain evidence="2">PCC 7102</strain>
    </source>
</reference>
<proteinExistence type="predicted"/>
<dbReference type="InterPro" id="IPR037883">
    <property type="entry name" value="Knr4/Smi1-like_sf"/>
</dbReference>
<dbReference type="SUPFAM" id="SSF160631">
    <property type="entry name" value="SMI1/KNR4-like"/>
    <property type="match status" value="1"/>
</dbReference>
<organism evidence="2 3">
    <name type="scientific">Dulcicalothrix desertica PCC 7102</name>
    <dbReference type="NCBI Taxonomy" id="232991"/>
    <lineage>
        <taxon>Bacteria</taxon>
        <taxon>Bacillati</taxon>
        <taxon>Cyanobacteriota</taxon>
        <taxon>Cyanophyceae</taxon>
        <taxon>Nostocales</taxon>
        <taxon>Calotrichaceae</taxon>
        <taxon>Dulcicalothrix</taxon>
    </lineage>
</organism>
<evidence type="ECO:0000259" key="1">
    <source>
        <dbReference type="Pfam" id="PF09346"/>
    </source>
</evidence>
<dbReference type="RefSeq" id="WP_158632798.1">
    <property type="nucleotide sequence ID" value="NZ_RSCL01000004.1"/>
</dbReference>
<name>A0A3S1DCR4_9CYAN</name>
<keyword evidence="3" id="KW-1185">Reference proteome</keyword>
<comment type="caution">
    <text evidence="2">The sequence shown here is derived from an EMBL/GenBank/DDBJ whole genome shotgun (WGS) entry which is preliminary data.</text>
</comment>
<evidence type="ECO:0000313" key="2">
    <source>
        <dbReference type="EMBL" id="RUT07617.1"/>
    </source>
</evidence>
<dbReference type="AlphaFoldDB" id="A0A3S1DCR4"/>
<dbReference type="Proteomes" id="UP000271624">
    <property type="component" value="Unassembled WGS sequence"/>
</dbReference>
<accession>A0A3S1DCR4</accession>
<reference evidence="2" key="1">
    <citation type="submission" date="2018-12" db="EMBL/GenBank/DDBJ databases">
        <authorList>
            <person name="Will S."/>
            <person name="Neumann-Schaal M."/>
            <person name="Henke P."/>
        </authorList>
    </citation>
    <scope>NUCLEOTIDE SEQUENCE</scope>
    <source>
        <strain evidence="2">PCC 7102</strain>
    </source>
</reference>
<feature type="domain" description="Knr4/Smi1-like" evidence="1">
    <location>
        <begin position="23"/>
        <end position="143"/>
    </location>
</feature>
<dbReference type="InterPro" id="IPR018958">
    <property type="entry name" value="Knr4/Smi1-like_dom"/>
</dbReference>
<protein>
    <recommendedName>
        <fullName evidence="1">Knr4/Smi1-like domain-containing protein</fullName>
    </recommendedName>
</protein>
<sequence>MSELLEAFNRITQLYPYITKPGLKSKQIEEYLEEFPLRLPEEFFEFYQMSDGFNHDNPATLIFGFGKLYSLSEAIEFYNELRDYEDYYSGWFPVTQVEDQVYVIRGNPQQHQTSPIITFDLIDLKNKHNWEPQVAYSSLTEMFLEVAYQLENPYG</sequence>
<dbReference type="Pfam" id="PF09346">
    <property type="entry name" value="SMI1_KNR4"/>
    <property type="match status" value="1"/>
</dbReference>
<evidence type="ECO:0000313" key="3">
    <source>
        <dbReference type="Proteomes" id="UP000271624"/>
    </source>
</evidence>
<gene>
    <name evidence="2" type="ORF">DSM106972_018770</name>
</gene>